<dbReference type="InterPro" id="IPR011330">
    <property type="entry name" value="Glyco_hydro/deAcase_b/a-brl"/>
</dbReference>
<dbReference type="PROSITE" id="PS51677">
    <property type="entry name" value="NODB"/>
    <property type="match status" value="1"/>
</dbReference>
<evidence type="ECO:0000313" key="2">
    <source>
        <dbReference type="EMBL" id="MFD1220897.1"/>
    </source>
</evidence>
<protein>
    <recommendedName>
        <fullName evidence="1">NodB homology domain-containing protein</fullName>
    </recommendedName>
</protein>
<reference evidence="3" key="1">
    <citation type="journal article" date="2019" name="Int. J. Syst. Evol. Microbiol.">
        <title>The Global Catalogue of Microorganisms (GCM) 10K type strain sequencing project: providing services to taxonomists for standard genome sequencing and annotation.</title>
        <authorList>
            <consortium name="The Broad Institute Genomics Platform"/>
            <consortium name="The Broad Institute Genome Sequencing Center for Infectious Disease"/>
            <person name="Wu L."/>
            <person name="Ma J."/>
        </authorList>
    </citation>
    <scope>NUCLEOTIDE SEQUENCE [LARGE SCALE GENOMIC DNA]</scope>
    <source>
        <strain evidence="3">CCUG 53270</strain>
    </source>
</reference>
<organism evidence="2 3">
    <name type="scientific">Paenibacillus vulneris</name>
    <dbReference type="NCBI Taxonomy" id="1133364"/>
    <lineage>
        <taxon>Bacteria</taxon>
        <taxon>Bacillati</taxon>
        <taxon>Bacillota</taxon>
        <taxon>Bacilli</taxon>
        <taxon>Bacillales</taxon>
        <taxon>Paenibacillaceae</taxon>
        <taxon>Paenibacillus</taxon>
    </lineage>
</organism>
<dbReference type="RefSeq" id="WP_345591870.1">
    <property type="nucleotide sequence ID" value="NZ_BAABJG010000029.1"/>
</dbReference>
<keyword evidence="3" id="KW-1185">Reference proteome</keyword>
<evidence type="ECO:0000313" key="3">
    <source>
        <dbReference type="Proteomes" id="UP001597180"/>
    </source>
</evidence>
<dbReference type="SUPFAM" id="SSF88713">
    <property type="entry name" value="Glycoside hydrolase/deacetylase"/>
    <property type="match status" value="1"/>
</dbReference>
<accession>A0ABW3UKE6</accession>
<sequence>MTRRGYRYFDWNVESGDSEIPRPTTEAMIRNVLRGSKNKRKIIVLFHDFNPNTPKCLPAVIKGLRRQGFRFQVLSKKSFTVRFR</sequence>
<comment type="caution">
    <text evidence="2">The sequence shown here is derived from an EMBL/GenBank/DDBJ whole genome shotgun (WGS) entry which is preliminary data.</text>
</comment>
<dbReference type="EMBL" id="JBHTLU010000014">
    <property type="protein sequence ID" value="MFD1220897.1"/>
    <property type="molecule type" value="Genomic_DNA"/>
</dbReference>
<feature type="domain" description="NodB homology" evidence="1">
    <location>
        <begin position="1"/>
        <end position="72"/>
    </location>
</feature>
<dbReference type="InterPro" id="IPR002509">
    <property type="entry name" value="NODB_dom"/>
</dbReference>
<gene>
    <name evidence="2" type="ORF">ACFQ4B_12300</name>
</gene>
<proteinExistence type="predicted"/>
<evidence type="ECO:0000259" key="1">
    <source>
        <dbReference type="PROSITE" id="PS51677"/>
    </source>
</evidence>
<dbReference type="Proteomes" id="UP001597180">
    <property type="component" value="Unassembled WGS sequence"/>
</dbReference>
<name>A0ABW3UKE6_9BACL</name>
<dbReference type="Gene3D" id="3.20.20.370">
    <property type="entry name" value="Glycoside hydrolase/deacetylase"/>
    <property type="match status" value="1"/>
</dbReference>